<reference evidence="1 2" key="1">
    <citation type="submission" date="2016-10" db="EMBL/GenBank/DDBJ databases">
        <title>Genome sequence of the basidiomycete white-rot fungus Trametes pubescens.</title>
        <authorList>
            <person name="Makela M.R."/>
            <person name="Granchi Z."/>
            <person name="Peng M."/>
            <person name="De Vries R.P."/>
            <person name="Grigoriev I."/>
            <person name="Riley R."/>
            <person name="Hilden K."/>
        </authorList>
    </citation>
    <scope>NUCLEOTIDE SEQUENCE [LARGE SCALE GENOMIC DNA]</scope>
    <source>
        <strain evidence="1 2">FBCC735</strain>
    </source>
</reference>
<protein>
    <submittedName>
        <fullName evidence="1">WD repeat-containing protein JIP5</fullName>
    </submittedName>
</protein>
<dbReference type="EMBL" id="MNAD01000364">
    <property type="protein sequence ID" value="OJT13765.1"/>
    <property type="molecule type" value="Genomic_DNA"/>
</dbReference>
<accession>A0A1M2W1L7</accession>
<gene>
    <name evidence="1" type="ORF">TRAPUB_9687</name>
</gene>
<comment type="caution">
    <text evidence="1">The sequence shown here is derived from an EMBL/GenBank/DDBJ whole genome shotgun (WGS) entry which is preliminary data.</text>
</comment>
<keyword evidence="2" id="KW-1185">Reference proteome</keyword>
<organism evidence="1 2">
    <name type="scientific">Trametes pubescens</name>
    <name type="common">White-rot fungus</name>
    <dbReference type="NCBI Taxonomy" id="154538"/>
    <lineage>
        <taxon>Eukaryota</taxon>
        <taxon>Fungi</taxon>
        <taxon>Dikarya</taxon>
        <taxon>Basidiomycota</taxon>
        <taxon>Agaricomycotina</taxon>
        <taxon>Agaricomycetes</taxon>
        <taxon>Polyporales</taxon>
        <taxon>Polyporaceae</taxon>
        <taxon>Trametes</taxon>
    </lineage>
</organism>
<proteinExistence type="predicted"/>
<name>A0A1M2W1L7_TRAPU</name>
<dbReference type="STRING" id="154538.A0A1M2W1L7"/>
<dbReference type="InterPro" id="IPR036322">
    <property type="entry name" value="WD40_repeat_dom_sf"/>
</dbReference>
<dbReference type="OrthoDB" id="2288928at2759"/>
<dbReference type="Proteomes" id="UP000184267">
    <property type="component" value="Unassembled WGS sequence"/>
</dbReference>
<dbReference type="SUPFAM" id="SSF50978">
    <property type="entry name" value="WD40 repeat-like"/>
    <property type="match status" value="1"/>
</dbReference>
<dbReference type="AlphaFoldDB" id="A0A1M2W1L7"/>
<evidence type="ECO:0000313" key="1">
    <source>
        <dbReference type="EMBL" id="OJT13765.1"/>
    </source>
</evidence>
<sequence>MPDIPVGAQIFDLAFHPNRPIVYTGLLTGHIKAFGYDEQGNHEAKFSLRPSKKSCRALALSMDGDQLWAAGKAKAIQCVLSLLEERTGRATYIRRGTAAPST</sequence>
<evidence type="ECO:0000313" key="2">
    <source>
        <dbReference type="Proteomes" id="UP000184267"/>
    </source>
</evidence>